<dbReference type="InterPro" id="IPR036322">
    <property type="entry name" value="WD40_repeat_dom_sf"/>
</dbReference>
<dbReference type="GO" id="GO:0000127">
    <property type="term" value="C:transcription factor TFIIIC complex"/>
    <property type="evidence" value="ECO:0007669"/>
    <property type="project" value="TreeGrafter"/>
</dbReference>
<dbReference type="InterPro" id="IPR015943">
    <property type="entry name" value="WD40/YVTN_repeat-like_dom_sf"/>
</dbReference>
<dbReference type="InterPro" id="IPR052416">
    <property type="entry name" value="GTF3C_component"/>
</dbReference>
<evidence type="ECO:0000256" key="2">
    <source>
        <dbReference type="ARBA" id="ARBA00023163"/>
    </source>
</evidence>
<feature type="compositionally biased region" description="Acidic residues" evidence="4">
    <location>
        <begin position="75"/>
        <end position="91"/>
    </location>
</feature>
<evidence type="ECO:0000256" key="4">
    <source>
        <dbReference type="SAM" id="MobiDB-lite"/>
    </source>
</evidence>
<dbReference type="Gene3D" id="2.130.10.10">
    <property type="entry name" value="YVTN repeat-like/Quinoprotein amine dehydrogenase"/>
    <property type="match status" value="1"/>
</dbReference>
<gene>
    <name evidence="5" type="ORF">B9Z19DRAFT_987973</name>
</gene>
<dbReference type="SMART" id="SM00320">
    <property type="entry name" value="WD40"/>
    <property type="match status" value="3"/>
</dbReference>
<proteinExistence type="predicted"/>
<name>A0A2T6ZNR4_TUBBO</name>
<dbReference type="OrthoDB" id="4703at2759"/>
<protein>
    <recommendedName>
        <fullName evidence="7">WD40-repeat-containing domain protein</fullName>
    </recommendedName>
</protein>
<evidence type="ECO:0000256" key="3">
    <source>
        <dbReference type="ARBA" id="ARBA00023242"/>
    </source>
</evidence>
<dbReference type="PANTHER" id="PTHR15052:SF2">
    <property type="entry name" value="GENERAL TRANSCRIPTION FACTOR 3C POLYPEPTIDE 2"/>
    <property type="match status" value="1"/>
</dbReference>
<keyword evidence="2" id="KW-0804">Transcription</keyword>
<keyword evidence="6" id="KW-1185">Reference proteome</keyword>
<dbReference type="EMBL" id="NESQ01000162">
    <property type="protein sequence ID" value="PUU77128.1"/>
    <property type="molecule type" value="Genomic_DNA"/>
</dbReference>
<organism evidence="5 6">
    <name type="scientific">Tuber borchii</name>
    <name type="common">White truffle</name>
    <dbReference type="NCBI Taxonomy" id="42251"/>
    <lineage>
        <taxon>Eukaryota</taxon>
        <taxon>Fungi</taxon>
        <taxon>Dikarya</taxon>
        <taxon>Ascomycota</taxon>
        <taxon>Pezizomycotina</taxon>
        <taxon>Pezizomycetes</taxon>
        <taxon>Pezizales</taxon>
        <taxon>Tuberaceae</taxon>
        <taxon>Tuber</taxon>
    </lineage>
</organism>
<dbReference type="SUPFAM" id="SSF50978">
    <property type="entry name" value="WD40 repeat-like"/>
    <property type="match status" value="1"/>
</dbReference>
<keyword evidence="3" id="KW-0539">Nucleus</keyword>
<dbReference type="InterPro" id="IPR001680">
    <property type="entry name" value="WD40_rpt"/>
</dbReference>
<evidence type="ECO:0000313" key="5">
    <source>
        <dbReference type="EMBL" id="PUU77128.1"/>
    </source>
</evidence>
<dbReference type="STRING" id="42251.A0A2T6ZNR4"/>
<dbReference type="GO" id="GO:0006383">
    <property type="term" value="P:transcription by RNA polymerase III"/>
    <property type="evidence" value="ECO:0007669"/>
    <property type="project" value="TreeGrafter"/>
</dbReference>
<reference evidence="5 6" key="1">
    <citation type="submission" date="2017-04" db="EMBL/GenBank/DDBJ databases">
        <title>Draft genome sequence of Tuber borchii Vittad., a whitish edible truffle.</title>
        <authorList>
            <consortium name="DOE Joint Genome Institute"/>
            <person name="Murat C."/>
            <person name="Kuo A."/>
            <person name="Barry K.W."/>
            <person name="Clum A."/>
            <person name="Dockter R.B."/>
            <person name="Fauchery L."/>
            <person name="Iotti M."/>
            <person name="Kohler A."/>
            <person name="Labutti K."/>
            <person name="Lindquist E.A."/>
            <person name="Lipzen A."/>
            <person name="Ohm R.A."/>
            <person name="Wang M."/>
            <person name="Grigoriev I.V."/>
            <person name="Zambonelli A."/>
            <person name="Martin F.M."/>
        </authorList>
    </citation>
    <scope>NUCLEOTIDE SEQUENCE [LARGE SCALE GENOMIC DNA]</scope>
    <source>
        <strain evidence="5 6">Tbo3840</strain>
    </source>
</reference>
<dbReference type="PANTHER" id="PTHR15052">
    <property type="entry name" value="RNA POLYMERASE III TRANSCRIPTION INITIATION FACTOR COMPLEX SUBUNIT"/>
    <property type="match status" value="1"/>
</dbReference>
<dbReference type="AlphaFoldDB" id="A0A2T6ZNR4"/>
<evidence type="ECO:0008006" key="7">
    <source>
        <dbReference type="Google" id="ProtNLM"/>
    </source>
</evidence>
<sequence length="711" mass="79154">MPTTRGSRAAKPVRYSADPYQDLDSDAEPRPTNNHHEEDEDDEYQVLESPGSSRRRSPPKISGQDASASDANSDSSEDEEEDDEDVYDSEEETPRTRGNLRGRGRGRGGISEQISGRCRDTTALISSTGARVHRRHEFRTPRTSRKRRRRAASVDTNSDAEEGGSLTLKLPNPNVKLTYRPRVNQATGKRERLFTTYGMNTHALVIATGVRDRSLGVPAVPEEGSFEPNPFWQEGQDKLVDLGDGMQRVERMEYYDVNPVDGTGYTAETYMPSKKEEPIKCIIGPGAEQKMLTFQRFGVFNLKESGEHKKGYILNAGGRVVSMEWAPNRPKGVQYLAISTKKSGPDRSQLPEPKPITKSIYAPESSPSCIQIWRFPTSEDVKPGDPPSMALALCHEWGYAQHLSWCPIKKTPKNEKELGLLGGVFRDGKLRIMRIILPDDDTDGDCIFLKAAEPAFECSIKDSMCSSLAWVSDHEVVAGTTTGEIAVWDLRYKFDGEFIPTQLFPLHHSYITQLATCYPSFPHHILTASMDGYCRLTSLLDPFADTIVNNRSRIAPQSIAWVDALQAAVSSEEGAWIKYYPLRRFYSSTMLARHGGVGGSVASSRMHTFVLSGGTEGEAIFSNPARRMFHAKIKNYQQTWFQLEFAQSTGMFRINEGFKLEMREPLSAMVHSTQSAIASVCWNPNDNCGGWATAGAACGLVRVEDVTIYTE</sequence>
<dbReference type="GO" id="GO:0005634">
    <property type="term" value="C:nucleus"/>
    <property type="evidence" value="ECO:0007669"/>
    <property type="project" value="UniProtKB-SubCell"/>
</dbReference>
<comment type="caution">
    <text evidence="5">The sequence shown here is derived from an EMBL/GenBank/DDBJ whole genome shotgun (WGS) entry which is preliminary data.</text>
</comment>
<evidence type="ECO:0000313" key="6">
    <source>
        <dbReference type="Proteomes" id="UP000244722"/>
    </source>
</evidence>
<dbReference type="Proteomes" id="UP000244722">
    <property type="component" value="Unassembled WGS sequence"/>
</dbReference>
<feature type="compositionally biased region" description="Low complexity" evidence="4">
    <location>
        <begin position="65"/>
        <end position="74"/>
    </location>
</feature>
<feature type="compositionally biased region" description="Basic residues" evidence="4">
    <location>
        <begin position="131"/>
        <end position="151"/>
    </location>
</feature>
<feature type="region of interest" description="Disordered" evidence="4">
    <location>
        <begin position="1"/>
        <end position="172"/>
    </location>
</feature>
<comment type="subcellular location">
    <subcellularLocation>
        <location evidence="1">Nucleus</location>
    </subcellularLocation>
</comment>
<evidence type="ECO:0000256" key="1">
    <source>
        <dbReference type="ARBA" id="ARBA00004123"/>
    </source>
</evidence>
<accession>A0A2T6ZNR4</accession>